<dbReference type="Proteomes" id="UP000027936">
    <property type="component" value="Unassembled WGS sequence"/>
</dbReference>
<feature type="transmembrane region" description="Helical" evidence="1">
    <location>
        <begin position="36"/>
        <end position="54"/>
    </location>
</feature>
<keyword evidence="1" id="KW-0472">Membrane</keyword>
<dbReference type="PATRIC" id="fig|1348973.3.peg.1292"/>
<feature type="transmembrane region" description="Helical" evidence="1">
    <location>
        <begin position="66"/>
        <end position="88"/>
    </location>
</feature>
<comment type="caution">
    <text evidence="2">The sequence shown here is derived from an EMBL/GenBank/DDBJ whole genome shotgun (WGS) entry which is preliminary data.</text>
</comment>
<keyword evidence="1" id="KW-0812">Transmembrane</keyword>
<evidence type="ECO:0000313" key="2">
    <source>
        <dbReference type="EMBL" id="KEF39549.1"/>
    </source>
</evidence>
<dbReference type="EMBL" id="JJRY01000003">
    <property type="protein sequence ID" value="KEF39549.1"/>
    <property type="molecule type" value="Genomic_DNA"/>
</dbReference>
<protein>
    <submittedName>
        <fullName evidence="2">Putative membrane protein</fullName>
    </submittedName>
</protein>
<reference evidence="2 3" key="1">
    <citation type="submission" date="2014-04" db="EMBL/GenBank/DDBJ databases">
        <title>Draft genome sequence of Bacillus azotoformans MEV2011, a (co-) denitrifying strain unable to grow in the presence of oxygen.</title>
        <authorList>
            <person name="Nielsen M."/>
            <person name="Schreiber L."/>
            <person name="Finster K."/>
            <person name="Schramm A."/>
        </authorList>
    </citation>
    <scope>NUCLEOTIDE SEQUENCE [LARGE SCALE GENOMIC DNA]</scope>
    <source>
        <strain evidence="2 3">MEV2011</strain>
    </source>
</reference>
<feature type="transmembrane region" description="Helical" evidence="1">
    <location>
        <begin position="6"/>
        <end position="24"/>
    </location>
</feature>
<organism evidence="2 3">
    <name type="scientific">Schinkia azotoformans MEV2011</name>
    <dbReference type="NCBI Taxonomy" id="1348973"/>
    <lineage>
        <taxon>Bacteria</taxon>
        <taxon>Bacillati</taxon>
        <taxon>Bacillota</taxon>
        <taxon>Bacilli</taxon>
        <taxon>Bacillales</taxon>
        <taxon>Bacillaceae</taxon>
        <taxon>Calidifontibacillus/Schinkia group</taxon>
        <taxon>Schinkia</taxon>
    </lineage>
</organism>
<keyword evidence="1" id="KW-1133">Transmembrane helix</keyword>
<dbReference type="Pfam" id="PF06961">
    <property type="entry name" value="DUF1294"/>
    <property type="match status" value="1"/>
</dbReference>
<gene>
    <name evidence="2" type="ORF">M670_01322</name>
</gene>
<proteinExistence type="predicted"/>
<sequence>MYVLIGYFIIISIVGFILMGIDKKRSQKGQWRVPEIRFWTIGILGGGIGLYMGMKTYHHKTKHKTFTIGMPVVILINLLCYGYAVYVLK</sequence>
<dbReference type="PIRSF" id="PIRSF002599">
    <property type="entry name" value="Cold_shock_A"/>
    <property type="match status" value="1"/>
</dbReference>
<accession>A0A072NPF5</accession>
<dbReference type="AlphaFoldDB" id="A0A072NPF5"/>
<evidence type="ECO:0000313" key="3">
    <source>
        <dbReference type="Proteomes" id="UP000027936"/>
    </source>
</evidence>
<dbReference type="OrthoDB" id="1698854at2"/>
<dbReference type="InterPro" id="IPR012156">
    <property type="entry name" value="Cold_shock_CspA"/>
</dbReference>
<name>A0A072NPF5_SCHAZ</name>
<dbReference type="GO" id="GO:0003676">
    <property type="term" value="F:nucleic acid binding"/>
    <property type="evidence" value="ECO:0007669"/>
    <property type="project" value="InterPro"/>
</dbReference>
<evidence type="ECO:0000256" key="1">
    <source>
        <dbReference type="SAM" id="Phobius"/>
    </source>
</evidence>
<dbReference type="InterPro" id="IPR010718">
    <property type="entry name" value="DUF1294"/>
</dbReference>